<comment type="function">
    <text evidence="2">Repressor of jasmonate responses.</text>
</comment>
<evidence type="ECO:0000256" key="2">
    <source>
        <dbReference type="RuleBase" id="RU369065"/>
    </source>
</evidence>
<dbReference type="EMBL" id="PYDT01000011">
    <property type="protein sequence ID" value="THU44674.1"/>
    <property type="molecule type" value="Genomic_DNA"/>
</dbReference>
<dbReference type="Proteomes" id="UP000317650">
    <property type="component" value="Chromosome 2"/>
</dbReference>
<feature type="region of interest" description="Disordered" evidence="3">
    <location>
        <begin position="332"/>
        <end position="396"/>
    </location>
</feature>
<organism evidence="5 6">
    <name type="scientific">Musa balbisiana</name>
    <name type="common">Banana</name>
    <dbReference type="NCBI Taxonomy" id="52838"/>
    <lineage>
        <taxon>Eukaryota</taxon>
        <taxon>Viridiplantae</taxon>
        <taxon>Streptophyta</taxon>
        <taxon>Embryophyta</taxon>
        <taxon>Tracheophyta</taxon>
        <taxon>Spermatophyta</taxon>
        <taxon>Magnoliopsida</taxon>
        <taxon>Liliopsida</taxon>
        <taxon>Zingiberales</taxon>
        <taxon>Musaceae</taxon>
        <taxon>Musa</taxon>
    </lineage>
</organism>
<feature type="domain" description="Tify" evidence="4">
    <location>
        <begin position="291"/>
        <end position="326"/>
    </location>
</feature>
<dbReference type="GO" id="GO:0031347">
    <property type="term" value="P:regulation of defense response"/>
    <property type="evidence" value="ECO:0007669"/>
    <property type="project" value="UniProtKB-UniRule"/>
</dbReference>
<comment type="similarity">
    <text evidence="1 2">Belongs to the TIFY/JAZ family.</text>
</comment>
<dbReference type="PANTHER" id="PTHR33077">
    <property type="entry name" value="PROTEIN TIFY 4A-RELATED-RELATED"/>
    <property type="match status" value="1"/>
</dbReference>
<evidence type="ECO:0000256" key="1">
    <source>
        <dbReference type="ARBA" id="ARBA00008614"/>
    </source>
</evidence>
<feature type="compositionally biased region" description="Basic and acidic residues" evidence="3">
    <location>
        <begin position="386"/>
        <end position="396"/>
    </location>
</feature>
<reference evidence="5 6" key="1">
    <citation type="journal article" date="2019" name="Nat. Plants">
        <title>Genome sequencing of Musa balbisiana reveals subgenome evolution and function divergence in polyploid bananas.</title>
        <authorList>
            <person name="Yao X."/>
        </authorList>
    </citation>
    <scope>NUCLEOTIDE SEQUENCE [LARGE SCALE GENOMIC DNA]</scope>
    <source>
        <strain evidence="6">cv. DH-PKW</strain>
        <tissue evidence="5">Leaves</tissue>
    </source>
</reference>
<dbReference type="GO" id="GO:0005634">
    <property type="term" value="C:nucleus"/>
    <property type="evidence" value="ECO:0007669"/>
    <property type="project" value="UniProtKB-SubCell"/>
</dbReference>
<evidence type="ECO:0000313" key="6">
    <source>
        <dbReference type="Proteomes" id="UP000317650"/>
    </source>
</evidence>
<feature type="region of interest" description="Disordered" evidence="3">
    <location>
        <begin position="96"/>
        <end position="120"/>
    </location>
</feature>
<dbReference type="GO" id="GO:2000022">
    <property type="term" value="P:regulation of jasmonic acid mediated signaling pathway"/>
    <property type="evidence" value="ECO:0007669"/>
    <property type="project" value="UniProtKB-UniRule"/>
</dbReference>
<dbReference type="AlphaFoldDB" id="A0A4S8IAX5"/>
<evidence type="ECO:0000256" key="3">
    <source>
        <dbReference type="SAM" id="MobiDB-lite"/>
    </source>
</evidence>
<comment type="caution">
    <text evidence="5">The sequence shown here is derived from an EMBL/GenBank/DDBJ whole genome shotgun (WGS) entry which is preliminary data.</text>
</comment>
<dbReference type="InterPro" id="IPR010399">
    <property type="entry name" value="Tify_dom"/>
</dbReference>
<feature type="compositionally biased region" description="Polar residues" evidence="3">
    <location>
        <begin position="56"/>
        <end position="65"/>
    </location>
</feature>
<feature type="region of interest" description="Disordered" evidence="3">
    <location>
        <begin position="168"/>
        <end position="196"/>
    </location>
</feature>
<proteinExistence type="inferred from homology"/>
<keyword evidence="6" id="KW-1185">Reference proteome</keyword>
<keyword evidence="2" id="KW-0539">Nucleus</keyword>
<dbReference type="PANTHER" id="PTHR33077:SF8">
    <property type="entry name" value="PROTEIN TIFY 8"/>
    <property type="match status" value="1"/>
</dbReference>
<protein>
    <recommendedName>
        <fullName evidence="2">Protein TIFY</fullName>
    </recommendedName>
    <alternativeName>
        <fullName evidence="2">Jasmonate ZIM domain-containing protein</fullName>
    </alternativeName>
</protein>
<comment type="domain">
    <text evidence="2">The jas domain is required for interaction with COI1.</text>
</comment>
<feature type="region of interest" description="Disordered" evidence="3">
    <location>
        <begin position="272"/>
        <end position="291"/>
    </location>
</feature>
<dbReference type="GO" id="GO:0009611">
    <property type="term" value="P:response to wounding"/>
    <property type="evidence" value="ECO:0007669"/>
    <property type="project" value="UniProtKB-UniRule"/>
</dbReference>
<dbReference type="InterPro" id="IPR040390">
    <property type="entry name" value="TIFY/JAZ"/>
</dbReference>
<name>A0A4S8IAX5_MUSBA</name>
<comment type="subcellular location">
    <subcellularLocation>
        <location evidence="2">Nucleus</location>
    </subcellularLocation>
</comment>
<accession>A0A4S8IAX5</accession>
<evidence type="ECO:0000259" key="4">
    <source>
        <dbReference type="PROSITE" id="PS51320"/>
    </source>
</evidence>
<gene>
    <name evidence="5" type="ORF">C4D60_Mb02t09850</name>
</gene>
<dbReference type="PROSITE" id="PS51320">
    <property type="entry name" value="TIFY"/>
    <property type="match status" value="1"/>
</dbReference>
<feature type="compositionally biased region" description="Polar residues" evidence="3">
    <location>
        <begin position="332"/>
        <end position="345"/>
    </location>
</feature>
<keyword evidence="2" id="KW-1184">Jasmonic acid signaling pathway</keyword>
<feature type="compositionally biased region" description="Low complexity" evidence="3">
    <location>
        <begin position="179"/>
        <end position="192"/>
    </location>
</feature>
<evidence type="ECO:0000313" key="5">
    <source>
        <dbReference type="EMBL" id="THU44674.1"/>
    </source>
</evidence>
<dbReference type="Pfam" id="PF06200">
    <property type="entry name" value="tify"/>
    <property type="match status" value="1"/>
</dbReference>
<sequence length="396" mass="41957">MAVVMTTGAGGDEQQQHHQNPFFLDFLGKGMNCGGQTPAPGSGSMAGHTEPDAASPSASWQTLGVSSAGEHGIVSATSLLGSERRGMRSSEVFHFHGRKNAISDPEGGNTLPGRKRSHPESVYSGLIDRAFPLSSGSPESPCLIKMFGKEIVSERPDKARDDEIMLSMRRPPRPTSLVLHPPLSSRPDSLSSKLEQSLSRSPGRFLHASCFSKATISSSYVNKDASAVATVISQSSIDEGSRTNIKASGVVSISNPVSVVCEKISTEFLPRPKASHATESETSNAVRRSKAVSPGRQMTIFYSGQAHVFDSVHPNKADVILALAGSNGISWSTTYHSRSSDQSIVNEAKTREEARTSNLPASVHGDMSHQIAEIPPPSDHSAIRSGGKDVGDEGCA</sequence>
<dbReference type="SMART" id="SM00979">
    <property type="entry name" value="TIFY"/>
    <property type="match status" value="1"/>
</dbReference>
<feature type="region of interest" description="Disordered" evidence="3">
    <location>
        <begin position="34"/>
        <end position="67"/>
    </location>
</feature>